<sequence>MPKQCLRRLYTKINYILGRIERTELDLRTKNSLYNFQAFKDCTEWLHGAIDEFSCAEDEEAKMTELAEATLQMAAKAVPGSELMECAASYAACLRAIVKLSKSISAEIRQNVLSQMLNNGREEYTAFKKVRQSLKNAVLDMDHERFKFSHSASAQAYHEPETKRASEQIFMIEKNALEIVMKELIPCMLRQKSYNKTFASYMTKYHATVLDILYDFRLVTVSE</sequence>
<dbReference type="InterPro" id="IPR004148">
    <property type="entry name" value="BAR_dom"/>
</dbReference>
<evidence type="ECO:0000313" key="2">
    <source>
        <dbReference type="EMBL" id="CDW58355.1"/>
    </source>
</evidence>
<organism evidence="2 3">
    <name type="scientific">Trichuris trichiura</name>
    <name type="common">Whipworm</name>
    <name type="synonym">Trichocephalus trichiurus</name>
    <dbReference type="NCBI Taxonomy" id="36087"/>
    <lineage>
        <taxon>Eukaryota</taxon>
        <taxon>Metazoa</taxon>
        <taxon>Ecdysozoa</taxon>
        <taxon>Nematoda</taxon>
        <taxon>Enoplea</taxon>
        <taxon>Dorylaimia</taxon>
        <taxon>Trichinellida</taxon>
        <taxon>Trichuridae</taxon>
        <taxon>Trichuris</taxon>
    </lineage>
</organism>
<dbReference type="Pfam" id="PF03114">
    <property type="entry name" value="BAR"/>
    <property type="match status" value="1"/>
</dbReference>
<dbReference type="Proteomes" id="UP000030665">
    <property type="component" value="Unassembled WGS sequence"/>
</dbReference>
<feature type="domain" description="BAR" evidence="1">
    <location>
        <begin position="3"/>
        <end position="214"/>
    </location>
</feature>
<name>A0A077ZID2_TRITR</name>
<dbReference type="GO" id="GO:0005737">
    <property type="term" value="C:cytoplasm"/>
    <property type="evidence" value="ECO:0007669"/>
    <property type="project" value="InterPro"/>
</dbReference>
<dbReference type="Gene3D" id="1.20.1270.60">
    <property type="entry name" value="Arfaptin homology (AH) domain/BAR domain"/>
    <property type="match status" value="1"/>
</dbReference>
<dbReference type="SUPFAM" id="SSF103657">
    <property type="entry name" value="BAR/IMD domain-like"/>
    <property type="match status" value="1"/>
</dbReference>
<gene>
    <name evidence="2" type="ORF">TTRE_0000666501</name>
</gene>
<evidence type="ECO:0000259" key="1">
    <source>
        <dbReference type="Pfam" id="PF03114"/>
    </source>
</evidence>
<reference evidence="2" key="1">
    <citation type="submission" date="2014-01" db="EMBL/GenBank/DDBJ databases">
        <authorList>
            <person name="Aslett M."/>
        </authorList>
    </citation>
    <scope>NUCLEOTIDE SEQUENCE</scope>
</reference>
<keyword evidence="3" id="KW-1185">Reference proteome</keyword>
<protein>
    <submittedName>
        <fullName evidence="2">BHLH transcription factor LjTT8</fullName>
    </submittedName>
</protein>
<proteinExistence type="predicted"/>
<reference evidence="2" key="2">
    <citation type="submission" date="2014-03" db="EMBL/GenBank/DDBJ databases">
        <title>The whipworm genome and dual-species transcriptomics of an intimate host-pathogen interaction.</title>
        <authorList>
            <person name="Foth B.J."/>
            <person name="Tsai I.J."/>
            <person name="Reid A.J."/>
            <person name="Bancroft A.J."/>
            <person name="Nichol S."/>
            <person name="Tracey A."/>
            <person name="Holroyd N."/>
            <person name="Cotton J.A."/>
            <person name="Stanley E.J."/>
            <person name="Zarowiecki M."/>
            <person name="Liu J.Z."/>
            <person name="Huckvale T."/>
            <person name="Cooper P.J."/>
            <person name="Grencis R.K."/>
            <person name="Berriman M."/>
        </authorList>
    </citation>
    <scope>NUCLEOTIDE SEQUENCE [LARGE SCALE GENOMIC DNA]</scope>
</reference>
<dbReference type="AlphaFoldDB" id="A0A077ZID2"/>
<dbReference type="InterPro" id="IPR027267">
    <property type="entry name" value="AH/BAR_dom_sf"/>
</dbReference>
<accession>A0A077ZID2</accession>
<dbReference type="EMBL" id="HG806320">
    <property type="protein sequence ID" value="CDW58355.1"/>
    <property type="molecule type" value="Genomic_DNA"/>
</dbReference>
<evidence type="ECO:0000313" key="3">
    <source>
        <dbReference type="Proteomes" id="UP000030665"/>
    </source>
</evidence>